<dbReference type="PROSITE" id="PS50928">
    <property type="entry name" value="ABC_TM1"/>
    <property type="match status" value="1"/>
</dbReference>
<evidence type="ECO:0000313" key="11">
    <source>
        <dbReference type="EMBL" id="SHM22526.1"/>
    </source>
</evidence>
<sequence length="331" mass="35173">MTEPTTPAAPASSEVGAPAPDGSAPGRAPAADGDAVPGRASVAGRAAKARTTRGLWAARAALLGPGVVYLAVFLLVPLALVLSYAFFRRGRFGGVVHEVTFENFSRLADEIYVQVLTDSLVIATVTTALALALGYPAAYAIAKLPRRWRTVALVLVVLPFWTNFLVRTYAWIVLLSTQGVVNKALTGIGIIDKPLEMLYSTPAVVAGLLYAYLPLMILPLYSAIERLDDSLAEASVDLGASKASTFWHVTLPLTLPGALTGCIFVFVPSLGNFIVPELLGGGRTVMVGNLIRDQFLKARDWPFGAALALTLLAFLVVLLLAQSWASRRRAT</sequence>
<keyword evidence="4" id="KW-1003">Cell membrane</keyword>
<dbReference type="GO" id="GO:0005886">
    <property type="term" value="C:plasma membrane"/>
    <property type="evidence" value="ECO:0007669"/>
    <property type="project" value="UniProtKB-SubCell"/>
</dbReference>
<evidence type="ECO:0000256" key="8">
    <source>
        <dbReference type="RuleBase" id="RU363032"/>
    </source>
</evidence>
<evidence type="ECO:0000259" key="10">
    <source>
        <dbReference type="PROSITE" id="PS50928"/>
    </source>
</evidence>
<reference evidence="11 12" key="1">
    <citation type="submission" date="2016-11" db="EMBL/GenBank/DDBJ databases">
        <authorList>
            <person name="Jaros S."/>
            <person name="Januszkiewicz K."/>
            <person name="Wedrychowicz H."/>
        </authorList>
    </citation>
    <scope>NUCLEOTIDE SEQUENCE [LARGE SCALE GENOMIC DNA]</scope>
    <source>
        <strain evidence="11 12">DSM 46144</strain>
    </source>
</reference>
<evidence type="ECO:0000256" key="1">
    <source>
        <dbReference type="ARBA" id="ARBA00004651"/>
    </source>
</evidence>
<keyword evidence="7 8" id="KW-0472">Membrane</keyword>
<keyword evidence="12" id="KW-1185">Reference proteome</keyword>
<evidence type="ECO:0000313" key="12">
    <source>
        <dbReference type="Proteomes" id="UP000184440"/>
    </source>
</evidence>
<dbReference type="AlphaFoldDB" id="A0A1M7H2G1"/>
<feature type="transmembrane region" description="Helical" evidence="8">
    <location>
        <begin position="151"/>
        <end position="172"/>
    </location>
</feature>
<evidence type="ECO:0000256" key="3">
    <source>
        <dbReference type="ARBA" id="ARBA00022448"/>
    </source>
</evidence>
<dbReference type="Proteomes" id="UP000184440">
    <property type="component" value="Unassembled WGS sequence"/>
</dbReference>
<evidence type="ECO:0000256" key="6">
    <source>
        <dbReference type="ARBA" id="ARBA00022989"/>
    </source>
</evidence>
<feature type="transmembrane region" description="Helical" evidence="8">
    <location>
        <begin position="245"/>
        <end position="267"/>
    </location>
</feature>
<accession>A0A1M7H2G1</accession>
<feature type="transmembrane region" description="Helical" evidence="8">
    <location>
        <begin position="120"/>
        <end position="139"/>
    </location>
</feature>
<dbReference type="Pfam" id="PF00528">
    <property type="entry name" value="BPD_transp_1"/>
    <property type="match status" value="1"/>
</dbReference>
<comment type="similarity">
    <text evidence="2">Belongs to the binding-protein-dependent transport system permease family. CysTW subfamily.</text>
</comment>
<evidence type="ECO:0000256" key="9">
    <source>
        <dbReference type="SAM" id="MobiDB-lite"/>
    </source>
</evidence>
<dbReference type="PANTHER" id="PTHR42929:SF1">
    <property type="entry name" value="INNER MEMBRANE ABC TRANSPORTER PERMEASE PROTEIN YDCU-RELATED"/>
    <property type="match status" value="1"/>
</dbReference>
<dbReference type="InterPro" id="IPR000515">
    <property type="entry name" value="MetI-like"/>
</dbReference>
<dbReference type="PANTHER" id="PTHR42929">
    <property type="entry name" value="INNER MEMBRANE ABC TRANSPORTER PERMEASE PROTEIN YDCU-RELATED-RELATED"/>
    <property type="match status" value="1"/>
</dbReference>
<dbReference type="CDD" id="cd06261">
    <property type="entry name" value="TM_PBP2"/>
    <property type="match status" value="1"/>
</dbReference>
<feature type="transmembrane region" description="Helical" evidence="8">
    <location>
        <begin position="301"/>
        <end position="321"/>
    </location>
</feature>
<feature type="transmembrane region" description="Helical" evidence="8">
    <location>
        <begin position="203"/>
        <end position="224"/>
    </location>
</feature>
<dbReference type="InterPro" id="IPR035906">
    <property type="entry name" value="MetI-like_sf"/>
</dbReference>
<gene>
    <name evidence="11" type="ORF">SAMN05443668_10148</name>
</gene>
<feature type="transmembrane region" description="Helical" evidence="8">
    <location>
        <begin position="60"/>
        <end position="87"/>
    </location>
</feature>
<dbReference type="GO" id="GO:0055085">
    <property type="term" value="P:transmembrane transport"/>
    <property type="evidence" value="ECO:0007669"/>
    <property type="project" value="InterPro"/>
</dbReference>
<proteinExistence type="inferred from homology"/>
<dbReference type="RefSeq" id="WP_218617194.1">
    <property type="nucleotide sequence ID" value="NZ_FRCS01000001.1"/>
</dbReference>
<dbReference type="Gene3D" id="1.10.3720.10">
    <property type="entry name" value="MetI-like"/>
    <property type="match status" value="1"/>
</dbReference>
<name>A0A1M7H2G1_9ACTN</name>
<feature type="compositionally biased region" description="Low complexity" evidence="9">
    <location>
        <begin position="15"/>
        <end position="39"/>
    </location>
</feature>
<feature type="region of interest" description="Disordered" evidence="9">
    <location>
        <begin position="1"/>
        <end position="39"/>
    </location>
</feature>
<evidence type="ECO:0000256" key="5">
    <source>
        <dbReference type="ARBA" id="ARBA00022692"/>
    </source>
</evidence>
<comment type="subcellular location">
    <subcellularLocation>
        <location evidence="1 8">Cell membrane</location>
        <topology evidence="1 8">Multi-pass membrane protein</topology>
    </subcellularLocation>
</comment>
<evidence type="ECO:0000256" key="2">
    <source>
        <dbReference type="ARBA" id="ARBA00007069"/>
    </source>
</evidence>
<feature type="domain" description="ABC transmembrane type-1" evidence="10">
    <location>
        <begin position="116"/>
        <end position="324"/>
    </location>
</feature>
<dbReference type="SUPFAM" id="SSF161098">
    <property type="entry name" value="MetI-like"/>
    <property type="match status" value="1"/>
</dbReference>
<evidence type="ECO:0000256" key="4">
    <source>
        <dbReference type="ARBA" id="ARBA00022475"/>
    </source>
</evidence>
<organism evidence="11 12">
    <name type="scientific">Cryptosporangium aurantiacum</name>
    <dbReference type="NCBI Taxonomy" id="134849"/>
    <lineage>
        <taxon>Bacteria</taxon>
        <taxon>Bacillati</taxon>
        <taxon>Actinomycetota</taxon>
        <taxon>Actinomycetes</taxon>
        <taxon>Cryptosporangiales</taxon>
        <taxon>Cryptosporangiaceae</taxon>
        <taxon>Cryptosporangium</taxon>
    </lineage>
</organism>
<dbReference type="EMBL" id="FRCS01000001">
    <property type="protein sequence ID" value="SHM22526.1"/>
    <property type="molecule type" value="Genomic_DNA"/>
</dbReference>
<dbReference type="STRING" id="134849.SAMN05443668_10148"/>
<keyword evidence="3 8" id="KW-0813">Transport</keyword>
<keyword evidence="6 8" id="KW-1133">Transmembrane helix</keyword>
<protein>
    <submittedName>
        <fullName evidence="11">Spermidine/putrescine transport system permease protein</fullName>
    </submittedName>
</protein>
<evidence type="ECO:0000256" key="7">
    <source>
        <dbReference type="ARBA" id="ARBA00023136"/>
    </source>
</evidence>
<keyword evidence="5 8" id="KW-0812">Transmembrane</keyword>